<protein>
    <submittedName>
        <fullName evidence="1">Uncharacterized protein</fullName>
    </submittedName>
</protein>
<dbReference type="AlphaFoldDB" id="A0A0A9HEE0"/>
<reference evidence="1" key="2">
    <citation type="journal article" date="2015" name="Data Brief">
        <title>Shoot transcriptome of the giant reed, Arundo donax.</title>
        <authorList>
            <person name="Barrero R.A."/>
            <person name="Guerrero F.D."/>
            <person name="Moolhuijzen P."/>
            <person name="Goolsby J.A."/>
            <person name="Tidwell J."/>
            <person name="Bellgard S.E."/>
            <person name="Bellgard M.I."/>
        </authorList>
    </citation>
    <scope>NUCLEOTIDE SEQUENCE</scope>
    <source>
        <tissue evidence="1">Shoot tissue taken approximately 20 cm above the soil surface</tissue>
    </source>
</reference>
<reference evidence="1" key="1">
    <citation type="submission" date="2014-09" db="EMBL/GenBank/DDBJ databases">
        <authorList>
            <person name="Magalhaes I.L.F."/>
            <person name="Oliveira U."/>
            <person name="Santos F.R."/>
            <person name="Vidigal T.H.D.A."/>
            <person name="Brescovit A.D."/>
            <person name="Santos A.J."/>
        </authorList>
    </citation>
    <scope>NUCLEOTIDE SEQUENCE</scope>
    <source>
        <tissue evidence="1">Shoot tissue taken approximately 20 cm above the soil surface</tissue>
    </source>
</reference>
<evidence type="ECO:0000313" key="1">
    <source>
        <dbReference type="EMBL" id="JAE31288.1"/>
    </source>
</evidence>
<organism evidence="1">
    <name type="scientific">Arundo donax</name>
    <name type="common">Giant reed</name>
    <name type="synonym">Donax arundinaceus</name>
    <dbReference type="NCBI Taxonomy" id="35708"/>
    <lineage>
        <taxon>Eukaryota</taxon>
        <taxon>Viridiplantae</taxon>
        <taxon>Streptophyta</taxon>
        <taxon>Embryophyta</taxon>
        <taxon>Tracheophyta</taxon>
        <taxon>Spermatophyta</taxon>
        <taxon>Magnoliopsida</taxon>
        <taxon>Liliopsida</taxon>
        <taxon>Poales</taxon>
        <taxon>Poaceae</taxon>
        <taxon>PACMAD clade</taxon>
        <taxon>Arundinoideae</taxon>
        <taxon>Arundineae</taxon>
        <taxon>Arundo</taxon>
    </lineage>
</organism>
<accession>A0A0A9HEE0</accession>
<proteinExistence type="predicted"/>
<sequence>MVLTFTNSLSKGLQAHLPVFPCWLLIAEASDFQSNSKRT</sequence>
<name>A0A0A9HEE0_ARUDO</name>
<dbReference type="EMBL" id="GBRH01166608">
    <property type="protein sequence ID" value="JAE31288.1"/>
    <property type="molecule type" value="Transcribed_RNA"/>
</dbReference>